<evidence type="ECO:0000313" key="17">
    <source>
        <dbReference type="Proteomes" id="UP001153365"/>
    </source>
</evidence>
<keyword evidence="3 13" id="KW-0349">Heme</keyword>
<dbReference type="GO" id="GO:0005789">
    <property type="term" value="C:endoplasmic reticulum membrane"/>
    <property type="evidence" value="ECO:0007669"/>
    <property type="project" value="UniProtKB-SubCell"/>
</dbReference>
<dbReference type="FunFam" id="3.10.120.10:FF:000002">
    <property type="entry name" value="Cytochrome b5 type B"/>
    <property type="match status" value="1"/>
</dbReference>
<evidence type="ECO:0000256" key="6">
    <source>
        <dbReference type="ARBA" id="ARBA00022824"/>
    </source>
</evidence>
<evidence type="ECO:0000256" key="11">
    <source>
        <dbReference type="ARBA" id="ARBA00037877"/>
    </source>
</evidence>
<feature type="transmembrane region" description="Helical" evidence="13">
    <location>
        <begin position="123"/>
        <end position="143"/>
    </location>
</feature>
<dbReference type="PROSITE" id="PS50255">
    <property type="entry name" value="CYTOCHROME_B5_2"/>
    <property type="match status" value="1"/>
</dbReference>
<dbReference type="Gene3D" id="3.10.120.10">
    <property type="entry name" value="Cytochrome b5-like heme/steroid binding domain"/>
    <property type="match status" value="1"/>
</dbReference>
<evidence type="ECO:0000256" key="8">
    <source>
        <dbReference type="ARBA" id="ARBA00022982"/>
    </source>
</evidence>
<evidence type="ECO:0000256" key="2">
    <source>
        <dbReference type="ARBA" id="ARBA00022448"/>
    </source>
</evidence>
<evidence type="ECO:0000256" key="9">
    <source>
        <dbReference type="ARBA" id="ARBA00023004"/>
    </source>
</evidence>
<keyword evidence="2" id="KW-0813">Transport</keyword>
<evidence type="ECO:0000256" key="10">
    <source>
        <dbReference type="ARBA" id="ARBA00023136"/>
    </source>
</evidence>
<dbReference type="InterPro" id="IPR036400">
    <property type="entry name" value="Cyt_B5-like_heme/steroid_sf"/>
</dbReference>
<dbReference type="EMBL" id="CALTRL010002489">
    <property type="protein sequence ID" value="CAH7675848.1"/>
    <property type="molecule type" value="Genomic_DNA"/>
</dbReference>
<evidence type="ECO:0000256" key="5">
    <source>
        <dbReference type="ARBA" id="ARBA00022723"/>
    </source>
</evidence>
<dbReference type="SMART" id="SM01117">
    <property type="entry name" value="Cyt-b5"/>
    <property type="match status" value="1"/>
</dbReference>
<dbReference type="PROSITE" id="PS00191">
    <property type="entry name" value="CYTOCHROME_B5_1"/>
    <property type="match status" value="1"/>
</dbReference>
<evidence type="ECO:0000256" key="14">
    <source>
        <dbReference type="SAM" id="MobiDB-lite"/>
    </source>
</evidence>
<feature type="region of interest" description="Disordered" evidence="14">
    <location>
        <begin position="92"/>
        <end position="122"/>
    </location>
</feature>
<dbReference type="GO" id="GO:0046872">
    <property type="term" value="F:metal ion binding"/>
    <property type="evidence" value="ECO:0007669"/>
    <property type="project" value="UniProtKB-UniRule"/>
</dbReference>
<sequence>MPSSSSSSSPGQKDFTIEELKELNRSENLHLSIHGKVYSIAKFLDDHPGGDEVLISESGGKDATESFEDVGHSDEARSLMEKYYVGTCSELGPKKTRTVKSNDRSTDEKSSSMGDSSSSDGGGFGYLVPLAVLIAYLSYRFYFGS</sequence>
<evidence type="ECO:0000256" key="3">
    <source>
        <dbReference type="ARBA" id="ARBA00022617"/>
    </source>
</evidence>
<dbReference type="Proteomes" id="UP001153365">
    <property type="component" value="Unassembled WGS sequence"/>
</dbReference>
<keyword evidence="13" id="KW-1133">Transmembrane helix</keyword>
<evidence type="ECO:0000256" key="7">
    <source>
        <dbReference type="ARBA" id="ARBA00022848"/>
    </source>
</evidence>
<feature type="domain" description="Cytochrome b5 heme-binding" evidence="15">
    <location>
        <begin position="12"/>
        <end position="89"/>
    </location>
</feature>
<keyword evidence="17" id="KW-1185">Reference proteome</keyword>
<evidence type="ECO:0000313" key="16">
    <source>
        <dbReference type="EMBL" id="CAH7675848.1"/>
    </source>
</evidence>
<reference evidence="16" key="1">
    <citation type="submission" date="2022-06" db="EMBL/GenBank/DDBJ databases">
        <authorList>
            <consortium name="SYNGENTA / RWTH Aachen University"/>
        </authorList>
    </citation>
    <scope>NUCLEOTIDE SEQUENCE</scope>
</reference>
<keyword evidence="6" id="KW-0256">Endoplasmic reticulum</keyword>
<dbReference type="InterPro" id="IPR018506">
    <property type="entry name" value="Cyt_B5_heme-BS"/>
</dbReference>
<comment type="subcellular location">
    <subcellularLocation>
        <location evidence="1">Endoplasmic reticulum membrane</location>
        <topology evidence="1">Single-pass membrane protein</topology>
        <orientation evidence="1">Cytoplasmic side</orientation>
    </subcellularLocation>
    <subcellularLocation>
        <location evidence="11">Microsome membrane</location>
        <topology evidence="11">Single-pass membrane protein</topology>
        <orientation evidence="11">Cytoplasmic side</orientation>
    </subcellularLocation>
</comment>
<keyword evidence="5 13" id="KW-0479">Metal-binding</keyword>
<dbReference type="GO" id="GO:0020037">
    <property type="term" value="F:heme binding"/>
    <property type="evidence" value="ECO:0007669"/>
    <property type="project" value="UniProtKB-UniRule"/>
</dbReference>
<keyword evidence="9 13" id="KW-0408">Iron</keyword>
<proteinExistence type="inferred from homology"/>
<dbReference type="PANTHER" id="PTHR19359:SF150">
    <property type="entry name" value="CYTOCHROME B5"/>
    <property type="match status" value="1"/>
</dbReference>
<feature type="compositionally biased region" description="Basic and acidic residues" evidence="14">
    <location>
        <begin position="100"/>
        <end position="110"/>
    </location>
</feature>
<evidence type="ECO:0000256" key="12">
    <source>
        <dbReference type="ARBA" id="ARBA00038168"/>
    </source>
</evidence>
<dbReference type="PRINTS" id="PR00363">
    <property type="entry name" value="CYTOCHROMEB5"/>
</dbReference>
<keyword evidence="7" id="KW-0492">Microsome</keyword>
<name>A0AAV0AZN8_PHAPC</name>
<keyword evidence="10 13" id="KW-0472">Membrane</keyword>
<evidence type="ECO:0000256" key="13">
    <source>
        <dbReference type="RuleBase" id="RU362121"/>
    </source>
</evidence>
<dbReference type="AlphaFoldDB" id="A0AAV0AZN8"/>
<dbReference type="PANTHER" id="PTHR19359">
    <property type="entry name" value="CYTOCHROME B5"/>
    <property type="match status" value="1"/>
</dbReference>
<dbReference type="Pfam" id="PF00173">
    <property type="entry name" value="Cyt-b5"/>
    <property type="match status" value="1"/>
</dbReference>
<comment type="similarity">
    <text evidence="12 13">Belongs to the cytochrome b5 family.</text>
</comment>
<dbReference type="InterPro" id="IPR050668">
    <property type="entry name" value="Cytochrome_b5"/>
</dbReference>
<organism evidence="16 17">
    <name type="scientific">Phakopsora pachyrhizi</name>
    <name type="common">Asian soybean rust disease fungus</name>
    <dbReference type="NCBI Taxonomy" id="170000"/>
    <lineage>
        <taxon>Eukaryota</taxon>
        <taxon>Fungi</taxon>
        <taxon>Dikarya</taxon>
        <taxon>Basidiomycota</taxon>
        <taxon>Pucciniomycotina</taxon>
        <taxon>Pucciniomycetes</taxon>
        <taxon>Pucciniales</taxon>
        <taxon>Phakopsoraceae</taxon>
        <taxon>Phakopsora</taxon>
    </lineage>
</organism>
<evidence type="ECO:0000256" key="1">
    <source>
        <dbReference type="ARBA" id="ARBA00004131"/>
    </source>
</evidence>
<keyword evidence="4 13" id="KW-0812">Transmembrane</keyword>
<evidence type="ECO:0000256" key="4">
    <source>
        <dbReference type="ARBA" id="ARBA00022692"/>
    </source>
</evidence>
<dbReference type="InterPro" id="IPR001199">
    <property type="entry name" value="Cyt_B5-like_heme/steroid-bd"/>
</dbReference>
<comment type="caution">
    <text evidence="16">The sequence shown here is derived from an EMBL/GenBank/DDBJ whole genome shotgun (WGS) entry which is preliminary data.</text>
</comment>
<accession>A0AAV0AZN8</accession>
<gene>
    <name evidence="16" type="ORF">PPACK8108_LOCUS10926</name>
</gene>
<keyword evidence="8" id="KW-0249">Electron transport</keyword>
<evidence type="ECO:0000259" key="15">
    <source>
        <dbReference type="PROSITE" id="PS50255"/>
    </source>
</evidence>
<protein>
    <submittedName>
        <fullName evidence="16">Cytochrome b5</fullName>
    </submittedName>
</protein>
<dbReference type="SUPFAM" id="SSF55856">
    <property type="entry name" value="Cytochrome b5-like heme/steroid binding domain"/>
    <property type="match status" value="1"/>
</dbReference>